<dbReference type="Gene3D" id="3.40.50.300">
    <property type="entry name" value="P-loop containing nucleotide triphosphate hydrolases"/>
    <property type="match status" value="1"/>
</dbReference>
<organism evidence="5 6">
    <name type="scientific">Mucilaginibacter roseus</name>
    <dbReference type="NCBI Taxonomy" id="1528868"/>
    <lineage>
        <taxon>Bacteria</taxon>
        <taxon>Pseudomonadati</taxon>
        <taxon>Bacteroidota</taxon>
        <taxon>Sphingobacteriia</taxon>
        <taxon>Sphingobacteriales</taxon>
        <taxon>Sphingobacteriaceae</taxon>
        <taxon>Mucilaginibacter</taxon>
    </lineage>
</organism>
<dbReference type="PANTHER" id="PTHR42781:SF4">
    <property type="entry name" value="SPERMIDINE_PUTRESCINE IMPORT ATP-BINDING PROTEIN POTA"/>
    <property type="match status" value="1"/>
</dbReference>
<dbReference type="GO" id="GO:0005524">
    <property type="term" value="F:ATP binding"/>
    <property type="evidence" value="ECO:0007669"/>
    <property type="project" value="UniProtKB-KW"/>
</dbReference>
<dbReference type="InterPro" id="IPR017871">
    <property type="entry name" value="ABC_transporter-like_CS"/>
</dbReference>
<keyword evidence="6" id="KW-1185">Reference proteome</keyword>
<keyword evidence="2" id="KW-0547">Nucleotide-binding</keyword>
<comment type="caution">
    <text evidence="5">The sequence shown here is derived from an EMBL/GenBank/DDBJ whole genome shotgun (WGS) entry which is preliminary data.</text>
</comment>
<dbReference type="PROSITE" id="PS50893">
    <property type="entry name" value="ABC_TRANSPORTER_2"/>
    <property type="match status" value="1"/>
</dbReference>
<accession>A0ABS8U005</accession>
<feature type="domain" description="ABC transporter" evidence="4">
    <location>
        <begin position="23"/>
        <end position="258"/>
    </location>
</feature>
<dbReference type="InterPro" id="IPR027417">
    <property type="entry name" value="P-loop_NTPase"/>
</dbReference>
<dbReference type="SMART" id="SM00382">
    <property type="entry name" value="AAA"/>
    <property type="match status" value="1"/>
</dbReference>
<dbReference type="InterPro" id="IPR003439">
    <property type="entry name" value="ABC_transporter-like_ATP-bd"/>
</dbReference>
<dbReference type="PROSITE" id="PS00211">
    <property type="entry name" value="ABC_TRANSPORTER_1"/>
    <property type="match status" value="1"/>
</dbReference>
<keyword evidence="1" id="KW-0813">Transport</keyword>
<dbReference type="EMBL" id="JAJPWV010000002">
    <property type="protein sequence ID" value="MCD8740436.1"/>
    <property type="molecule type" value="Genomic_DNA"/>
</dbReference>
<name>A0ABS8U005_9SPHI</name>
<dbReference type="SUPFAM" id="SSF52540">
    <property type="entry name" value="P-loop containing nucleoside triphosphate hydrolases"/>
    <property type="match status" value="1"/>
</dbReference>
<protein>
    <submittedName>
        <fullName evidence="5">ABC transporter ATP-binding protein</fullName>
    </submittedName>
</protein>
<reference evidence="5 6" key="1">
    <citation type="submission" date="2021-12" db="EMBL/GenBank/DDBJ databases">
        <title>Mucilaginibacter roseus genome.</title>
        <authorList>
            <person name="Ferreira J.R."/>
            <person name="Newman J.D."/>
        </authorList>
    </citation>
    <scope>NUCLEOTIDE SEQUENCE [LARGE SCALE GENOMIC DNA]</scope>
    <source>
        <strain evidence="5 6">LMG 28454</strain>
    </source>
</reference>
<sequence length="348" mass="38829">MRLPTGGLLFYVYLPVMTDNSFLQAANVSMRYPGVHAAGVNNVDLHIKPHAITAIVGASGSGKTTLLRLLYGLMSPDSGLITFKRERIWGPEEKLIPGHDSMKMVTQHTDDLNLFAKVADNVSILLPSTNLKAKKEKTETVLQQLNMLHLAGKRIADLSGGEKQRVAIARALVTQPEVLFLDEPFNQVDTSFRDGLQRDIRQIVKDTGITVVMVSHDPAEVLSMADVLVVMKDGEIIEQGSPQELYQNPGSLYTAKLLGNCNVLTAEKAKLLHISAQKETVVIYPDELTLTNSWSHRDWTVKEILFKGFYEELLLERDGVVIHTYNIKKGSHHVGEKLHVKANRWLEY</sequence>
<dbReference type="InterPro" id="IPR050093">
    <property type="entry name" value="ABC_SmlMolc_Importer"/>
</dbReference>
<proteinExistence type="predicted"/>
<dbReference type="InterPro" id="IPR003593">
    <property type="entry name" value="AAA+_ATPase"/>
</dbReference>
<gene>
    <name evidence="5" type="ORF">LT679_07465</name>
</gene>
<dbReference type="PANTHER" id="PTHR42781">
    <property type="entry name" value="SPERMIDINE/PUTRESCINE IMPORT ATP-BINDING PROTEIN POTA"/>
    <property type="match status" value="1"/>
</dbReference>
<evidence type="ECO:0000256" key="1">
    <source>
        <dbReference type="ARBA" id="ARBA00022448"/>
    </source>
</evidence>
<evidence type="ECO:0000256" key="3">
    <source>
        <dbReference type="ARBA" id="ARBA00022840"/>
    </source>
</evidence>
<keyword evidence="3 5" id="KW-0067">ATP-binding</keyword>
<dbReference type="Proteomes" id="UP001199919">
    <property type="component" value="Unassembled WGS sequence"/>
</dbReference>
<dbReference type="RefSeq" id="WP_232176835.1">
    <property type="nucleotide sequence ID" value="NZ_JAJPWV010000002.1"/>
</dbReference>
<evidence type="ECO:0000313" key="6">
    <source>
        <dbReference type="Proteomes" id="UP001199919"/>
    </source>
</evidence>
<dbReference type="Pfam" id="PF00005">
    <property type="entry name" value="ABC_tran"/>
    <property type="match status" value="1"/>
</dbReference>
<evidence type="ECO:0000313" key="5">
    <source>
        <dbReference type="EMBL" id="MCD8740436.1"/>
    </source>
</evidence>
<evidence type="ECO:0000256" key="2">
    <source>
        <dbReference type="ARBA" id="ARBA00022741"/>
    </source>
</evidence>
<evidence type="ECO:0000259" key="4">
    <source>
        <dbReference type="PROSITE" id="PS50893"/>
    </source>
</evidence>